<feature type="transmembrane region" description="Helical" evidence="2">
    <location>
        <begin position="6"/>
        <end position="28"/>
    </location>
</feature>
<feature type="coiled-coil region" evidence="1">
    <location>
        <begin position="30"/>
        <end position="57"/>
    </location>
</feature>
<dbReference type="RefSeq" id="WP_190865261.1">
    <property type="nucleotide sequence ID" value="NZ_JACXIY010000030.1"/>
</dbReference>
<keyword evidence="2" id="KW-0472">Membrane</keyword>
<keyword evidence="2" id="KW-0812">Transmembrane</keyword>
<evidence type="ECO:0000313" key="3">
    <source>
        <dbReference type="EMBL" id="MBD2871457.1"/>
    </source>
</evidence>
<organism evidence="3 4">
    <name type="scientific">Paenibacillus arenilitoris</name>
    <dbReference type="NCBI Taxonomy" id="2772299"/>
    <lineage>
        <taxon>Bacteria</taxon>
        <taxon>Bacillati</taxon>
        <taxon>Bacillota</taxon>
        <taxon>Bacilli</taxon>
        <taxon>Bacillales</taxon>
        <taxon>Paenibacillaceae</taxon>
        <taxon>Paenibacillus</taxon>
    </lineage>
</organism>
<evidence type="ECO:0000256" key="2">
    <source>
        <dbReference type="SAM" id="Phobius"/>
    </source>
</evidence>
<gene>
    <name evidence="3" type="ORF">IDH41_22980</name>
</gene>
<sequence>MDPILFVFAILGIVISLLLLSLVIRGAIDSSEATKQMKALVEEVRLLRKEIQDSKHIIDKRL</sequence>
<keyword evidence="2" id="KW-1133">Transmembrane helix</keyword>
<dbReference type="EMBL" id="JACXIY010000030">
    <property type="protein sequence ID" value="MBD2871457.1"/>
    <property type="molecule type" value="Genomic_DNA"/>
</dbReference>
<reference evidence="3" key="1">
    <citation type="submission" date="2020-09" db="EMBL/GenBank/DDBJ databases">
        <title>A novel bacterium of genus Paenibacillus, isolated from South China Sea.</title>
        <authorList>
            <person name="Huang H."/>
            <person name="Mo K."/>
            <person name="Hu Y."/>
        </authorList>
    </citation>
    <scope>NUCLEOTIDE SEQUENCE</scope>
    <source>
        <strain evidence="3">IB182493</strain>
    </source>
</reference>
<name>A0A927H8D8_9BACL</name>
<comment type="caution">
    <text evidence="3">The sequence shown here is derived from an EMBL/GenBank/DDBJ whole genome shotgun (WGS) entry which is preliminary data.</text>
</comment>
<evidence type="ECO:0000313" key="4">
    <source>
        <dbReference type="Proteomes" id="UP000632125"/>
    </source>
</evidence>
<keyword evidence="1" id="KW-0175">Coiled coil</keyword>
<protein>
    <submittedName>
        <fullName evidence="3">Uncharacterized protein</fullName>
    </submittedName>
</protein>
<evidence type="ECO:0000256" key="1">
    <source>
        <dbReference type="SAM" id="Coils"/>
    </source>
</evidence>
<accession>A0A927H8D8</accession>
<dbReference type="AlphaFoldDB" id="A0A927H8D8"/>
<dbReference type="Proteomes" id="UP000632125">
    <property type="component" value="Unassembled WGS sequence"/>
</dbReference>
<proteinExistence type="predicted"/>
<keyword evidence="4" id="KW-1185">Reference proteome</keyword>